<organism evidence="1">
    <name type="scientific">Rhizophora mucronata</name>
    <name type="common">Asiatic mangrove</name>
    <dbReference type="NCBI Taxonomy" id="61149"/>
    <lineage>
        <taxon>Eukaryota</taxon>
        <taxon>Viridiplantae</taxon>
        <taxon>Streptophyta</taxon>
        <taxon>Embryophyta</taxon>
        <taxon>Tracheophyta</taxon>
        <taxon>Spermatophyta</taxon>
        <taxon>Magnoliopsida</taxon>
        <taxon>eudicotyledons</taxon>
        <taxon>Gunneridae</taxon>
        <taxon>Pentapetalae</taxon>
        <taxon>rosids</taxon>
        <taxon>fabids</taxon>
        <taxon>Malpighiales</taxon>
        <taxon>Rhizophoraceae</taxon>
        <taxon>Rhizophora</taxon>
    </lineage>
</organism>
<accession>A0A2P2LRL0</accession>
<sequence>MMLGTAEMTGKGSPLLLSTPPTNPPKWMLLLHLLVRRRDFAFWRSKTIFF</sequence>
<reference evidence="1" key="1">
    <citation type="submission" date="2018-02" db="EMBL/GenBank/DDBJ databases">
        <title>Rhizophora mucronata_Transcriptome.</title>
        <authorList>
            <person name="Meera S.P."/>
            <person name="Sreeshan A."/>
            <person name="Augustine A."/>
        </authorList>
    </citation>
    <scope>NUCLEOTIDE SEQUENCE</scope>
    <source>
        <tissue evidence="1">Leaf</tissue>
    </source>
</reference>
<proteinExistence type="predicted"/>
<name>A0A2P2LRL0_RHIMU</name>
<dbReference type="EMBL" id="GGEC01040089">
    <property type="protein sequence ID" value="MBX20573.1"/>
    <property type="molecule type" value="Transcribed_RNA"/>
</dbReference>
<protein>
    <submittedName>
        <fullName evidence="1">Protein bem46</fullName>
    </submittedName>
</protein>
<dbReference type="AlphaFoldDB" id="A0A2P2LRL0"/>
<evidence type="ECO:0000313" key="1">
    <source>
        <dbReference type="EMBL" id="MBX20573.1"/>
    </source>
</evidence>